<feature type="transmembrane region" description="Helical" evidence="1">
    <location>
        <begin position="6"/>
        <end position="28"/>
    </location>
</feature>
<keyword evidence="1" id="KW-1133">Transmembrane helix</keyword>
<keyword evidence="1" id="KW-0472">Membrane</keyword>
<evidence type="ECO:0000313" key="3">
    <source>
        <dbReference type="Proteomes" id="UP000014062"/>
    </source>
</evidence>
<name>A0A7U9E284_STRLI</name>
<reference evidence="3" key="1">
    <citation type="journal article" date="2013" name="Genome Biol. Evol.">
        <title>The genome sequence of Streptomyces lividans 66 reveals a novel tRNA-dependent peptide biosynthetic system within a metal-related genomic island.</title>
        <authorList>
            <person name="Cruz-Morales P."/>
            <person name="Vijgenboom E."/>
            <person name="Iruegas-Bocardo F."/>
            <person name="Girard G."/>
            <person name="Yanez-Guerra L.A."/>
            <person name="Ramos-Aboites H.E."/>
            <person name="Pernodet J.L."/>
            <person name="Anne J."/>
            <person name="van Wezel G.P."/>
            <person name="Barona-Gomez F."/>
        </authorList>
    </citation>
    <scope>NUCLEOTIDE SEQUENCE [LARGE SCALE GENOMIC DNA]</scope>
    <source>
        <strain evidence="3">1326</strain>
    </source>
</reference>
<gene>
    <name evidence="2" type="ORF">SLI_8047</name>
</gene>
<accession>A0A7U9E284</accession>
<evidence type="ECO:0000256" key="1">
    <source>
        <dbReference type="SAM" id="Phobius"/>
    </source>
</evidence>
<organism evidence="2 3">
    <name type="scientific">Streptomyces lividans 1326</name>
    <dbReference type="NCBI Taxonomy" id="1200984"/>
    <lineage>
        <taxon>Bacteria</taxon>
        <taxon>Bacillati</taxon>
        <taxon>Actinomycetota</taxon>
        <taxon>Actinomycetes</taxon>
        <taxon>Kitasatosporales</taxon>
        <taxon>Streptomycetaceae</taxon>
        <taxon>Streptomyces</taxon>
    </lineage>
</organism>
<feature type="transmembrane region" description="Helical" evidence="1">
    <location>
        <begin position="49"/>
        <end position="75"/>
    </location>
</feature>
<dbReference type="Proteomes" id="UP000014062">
    <property type="component" value="Chromosome"/>
</dbReference>
<sequence length="94" mass="9270">MLDGTPESAVIGVSLLDGAAVSLVTVGLRGVGCRRRGEHPLRVPRAPCTVVGGFSPAVIAAVTAAAAGAILAMIADTMIPEGSRTPTSSSVCSP</sequence>
<protein>
    <submittedName>
        <fullName evidence="2">Integral membrane protein</fullName>
    </submittedName>
</protein>
<evidence type="ECO:0000313" key="2">
    <source>
        <dbReference type="EMBL" id="EOY52745.1"/>
    </source>
</evidence>
<dbReference type="EMBL" id="CM001889">
    <property type="protein sequence ID" value="EOY52745.1"/>
    <property type="molecule type" value="Genomic_DNA"/>
</dbReference>
<keyword evidence="1" id="KW-0812">Transmembrane</keyword>
<proteinExistence type="predicted"/>
<dbReference type="AlphaFoldDB" id="A0A7U9E284"/>